<accession>A0AC58UBN1</accession>
<dbReference type="Proteomes" id="UP000790787">
    <property type="component" value="Chromosome 4"/>
</dbReference>
<dbReference type="RefSeq" id="XP_075106907.1">
    <property type="nucleotide sequence ID" value="XM_075250806.1"/>
</dbReference>
<organism evidence="1 2">
    <name type="scientific">Nicotiana tabacum</name>
    <name type="common">Common tobacco</name>
    <dbReference type="NCBI Taxonomy" id="4097"/>
    <lineage>
        <taxon>Eukaryota</taxon>
        <taxon>Viridiplantae</taxon>
        <taxon>Streptophyta</taxon>
        <taxon>Embryophyta</taxon>
        <taxon>Tracheophyta</taxon>
        <taxon>Spermatophyta</taxon>
        <taxon>Magnoliopsida</taxon>
        <taxon>eudicotyledons</taxon>
        <taxon>Gunneridae</taxon>
        <taxon>Pentapetalae</taxon>
        <taxon>asterids</taxon>
        <taxon>lamiids</taxon>
        <taxon>Solanales</taxon>
        <taxon>Solanaceae</taxon>
        <taxon>Nicotianoideae</taxon>
        <taxon>Nicotianeae</taxon>
        <taxon>Nicotiana</taxon>
    </lineage>
</organism>
<protein>
    <submittedName>
        <fullName evidence="2">Uncharacterized protein LOC107765245</fullName>
    </submittedName>
</protein>
<evidence type="ECO:0000313" key="2">
    <source>
        <dbReference type="RefSeq" id="XP_075106907.1"/>
    </source>
</evidence>
<gene>
    <name evidence="2" type="primary">LOC107765245</name>
</gene>
<proteinExistence type="predicted"/>
<sequence>MEGESSKTYEDFEAEDLEVVESTDPDWLTIPKCRGNIGRLQQEYNKPKPALIKGELYASVESLPTFVLEDDRPDWKCLVCLCSGEKGEELVEFPCREHHLHLECGKRLLKSDNKCPHCHKEMLTGNAAYDSWLIKKDEEE</sequence>
<name>A0AC58UBN1_TOBAC</name>
<reference evidence="1" key="1">
    <citation type="journal article" date="2014" name="Nat. Commun.">
        <title>The tobacco genome sequence and its comparison with those of tomato and potato.</title>
        <authorList>
            <person name="Sierro N."/>
            <person name="Battey J.N."/>
            <person name="Ouadi S."/>
            <person name="Bakaher N."/>
            <person name="Bovet L."/>
            <person name="Willig A."/>
            <person name="Goepfert S."/>
            <person name="Peitsch M.C."/>
            <person name="Ivanov N.V."/>
        </authorList>
    </citation>
    <scope>NUCLEOTIDE SEQUENCE [LARGE SCALE GENOMIC DNA]</scope>
</reference>
<reference evidence="2" key="2">
    <citation type="submission" date="2025-08" db="UniProtKB">
        <authorList>
            <consortium name="RefSeq"/>
        </authorList>
    </citation>
    <scope>IDENTIFICATION</scope>
    <source>
        <tissue evidence="2">Leaf</tissue>
    </source>
</reference>
<evidence type="ECO:0000313" key="1">
    <source>
        <dbReference type="Proteomes" id="UP000790787"/>
    </source>
</evidence>
<keyword evidence="1" id="KW-1185">Reference proteome</keyword>